<proteinExistence type="predicted"/>
<dbReference type="RefSeq" id="WP_281914328.1">
    <property type="nucleotide sequence ID" value="NZ_AP026966.1"/>
</dbReference>
<name>A0ABN6T9H7_9BURK</name>
<keyword evidence="4" id="KW-1185">Reference proteome</keyword>
<accession>A0ABN6T9H7</accession>
<evidence type="ECO:0000256" key="2">
    <source>
        <dbReference type="SAM" id="MobiDB-lite"/>
    </source>
</evidence>
<dbReference type="Gene3D" id="1.10.443.10">
    <property type="entry name" value="Intergrase catalytic core"/>
    <property type="match status" value="1"/>
</dbReference>
<keyword evidence="1" id="KW-0233">DNA recombination</keyword>
<dbReference type="Proteomes" id="UP001163336">
    <property type="component" value="Chromosome"/>
</dbReference>
<protein>
    <submittedName>
        <fullName evidence="3">Uncharacterized protein</fullName>
    </submittedName>
</protein>
<dbReference type="InterPro" id="IPR013762">
    <property type="entry name" value="Integrase-like_cat_sf"/>
</dbReference>
<feature type="compositionally biased region" description="Basic and acidic residues" evidence="2">
    <location>
        <begin position="179"/>
        <end position="189"/>
    </location>
</feature>
<dbReference type="EMBL" id="AP026966">
    <property type="protein sequence ID" value="BDT58882.1"/>
    <property type="molecule type" value="Genomic_DNA"/>
</dbReference>
<reference evidence="3" key="1">
    <citation type="submission" date="2022-11" db="EMBL/GenBank/DDBJ databases">
        <title>Isolation and characterization of PLA-degrading bacterium Massilia sp. from Antarctic soil.</title>
        <authorList>
            <person name="Sato K."/>
            <person name="Gomez-Fuentes C."/>
            <person name="Ahmad S.A."/>
            <person name="Zulkharnain A."/>
        </authorList>
    </citation>
    <scope>NUCLEOTIDE SEQUENCE</scope>
    <source>
        <strain evidence="3">N-3</strain>
    </source>
</reference>
<evidence type="ECO:0000256" key="1">
    <source>
        <dbReference type="ARBA" id="ARBA00023172"/>
    </source>
</evidence>
<evidence type="ECO:0000313" key="3">
    <source>
        <dbReference type="EMBL" id="BDT58882.1"/>
    </source>
</evidence>
<gene>
    <name evidence="3" type="ORF">MasN3_23760</name>
</gene>
<evidence type="ECO:0000313" key="4">
    <source>
        <dbReference type="Proteomes" id="UP001163336"/>
    </source>
</evidence>
<organism evidence="3 4">
    <name type="scientific">Massilia varians</name>
    <dbReference type="NCBI Taxonomy" id="457921"/>
    <lineage>
        <taxon>Bacteria</taxon>
        <taxon>Pseudomonadati</taxon>
        <taxon>Pseudomonadota</taxon>
        <taxon>Betaproteobacteria</taxon>
        <taxon>Burkholderiales</taxon>
        <taxon>Oxalobacteraceae</taxon>
        <taxon>Telluria group</taxon>
        <taxon>Massilia</taxon>
    </lineage>
</organism>
<sequence>MTPKRRTGFPYRVAYATDGFLDEKGFGRVAAFPFIMDHRPGYHRMANQFLIDIGLGEWNVGTRGTEDALPLQPTETTMRNYAHWLKNYLEYCHVRGKDPLKANYHIDLIQSYQGEMTSGSWSRDNVGLKGKTINSRVDLACMFLLWAVDKGLRGPFRIPKVRRTLVVESPHSSGARTTKTVEARRGKAKESKRRLGFPDDKEIGAWLARVRDICPVEGLIAEHILETAVRRAEAAAWRVDTLPLSPGKWDVVNRNAPVENQAVVVSLRYGTKGHSYGEDHGDKIGPEDNILLPMPMALKLHEYRQKVRPKALTIALRKAKNARGAETLRKNAVHLFLNPATGERYTGQNIYDFWTRDSAGCPRGWSPHLGRDFWACSLLWKHLTEQKALVDHAIKNQAEPSVLKMLTLDILGFIQLTIKPQLRHVDLETTMLYVQWVSDRLGVNLNFHQNYMQQLSEEDIDEEDVR</sequence>
<dbReference type="InterPro" id="IPR011010">
    <property type="entry name" value="DNA_brk_join_enz"/>
</dbReference>
<feature type="region of interest" description="Disordered" evidence="2">
    <location>
        <begin position="169"/>
        <end position="191"/>
    </location>
</feature>
<dbReference type="SUPFAM" id="SSF56349">
    <property type="entry name" value="DNA breaking-rejoining enzymes"/>
    <property type="match status" value="1"/>
</dbReference>